<dbReference type="SUPFAM" id="SSF56349">
    <property type="entry name" value="DNA breaking-rejoining enzymes"/>
    <property type="match status" value="1"/>
</dbReference>
<dbReference type="GO" id="GO:0006310">
    <property type="term" value="P:DNA recombination"/>
    <property type="evidence" value="ECO:0007669"/>
    <property type="project" value="UniProtKB-KW"/>
</dbReference>
<evidence type="ECO:0000259" key="4">
    <source>
        <dbReference type="PROSITE" id="PS51900"/>
    </source>
</evidence>
<dbReference type="Gene3D" id="1.10.150.130">
    <property type="match status" value="1"/>
</dbReference>
<dbReference type="InterPro" id="IPR050090">
    <property type="entry name" value="Tyrosine_recombinase_XerCD"/>
</dbReference>
<dbReference type="RefSeq" id="WP_121787654.1">
    <property type="nucleotide sequence ID" value="NZ_CP033073.1"/>
</dbReference>
<dbReference type="KEGG" id="sdd:D9753_16160"/>
<organism evidence="5 6">
    <name type="scientific">Streptomyces dangxiongensis</name>
    <dbReference type="NCBI Taxonomy" id="1442032"/>
    <lineage>
        <taxon>Bacteria</taxon>
        <taxon>Bacillati</taxon>
        <taxon>Actinomycetota</taxon>
        <taxon>Actinomycetes</taxon>
        <taxon>Kitasatosporales</taxon>
        <taxon>Streptomycetaceae</taxon>
        <taxon>Streptomyces</taxon>
    </lineage>
</organism>
<dbReference type="InterPro" id="IPR044068">
    <property type="entry name" value="CB"/>
</dbReference>
<keyword evidence="2" id="KW-0233">DNA recombination</keyword>
<dbReference type="PANTHER" id="PTHR30349:SF64">
    <property type="entry name" value="PROPHAGE INTEGRASE INTD-RELATED"/>
    <property type="match status" value="1"/>
</dbReference>
<dbReference type="InterPro" id="IPR011010">
    <property type="entry name" value="DNA_brk_join_enz"/>
</dbReference>
<feature type="domain" description="Core-binding (CB)" evidence="4">
    <location>
        <begin position="50"/>
        <end position="137"/>
    </location>
</feature>
<dbReference type="InterPro" id="IPR010998">
    <property type="entry name" value="Integrase_recombinase_N"/>
</dbReference>
<evidence type="ECO:0000256" key="3">
    <source>
        <dbReference type="PROSITE-ProRule" id="PRU01248"/>
    </source>
</evidence>
<dbReference type="GO" id="GO:0015074">
    <property type="term" value="P:DNA integration"/>
    <property type="evidence" value="ECO:0007669"/>
    <property type="project" value="InterPro"/>
</dbReference>
<dbReference type="GO" id="GO:0003677">
    <property type="term" value="F:DNA binding"/>
    <property type="evidence" value="ECO:0007669"/>
    <property type="project" value="UniProtKB-UniRule"/>
</dbReference>
<proteinExistence type="predicted"/>
<evidence type="ECO:0000313" key="5">
    <source>
        <dbReference type="EMBL" id="AYN40197.1"/>
    </source>
</evidence>
<reference evidence="5 6" key="1">
    <citation type="submission" date="2018-10" db="EMBL/GenBank/DDBJ databases">
        <title>The genome of Streptomyces dangxiongensis Z022.</title>
        <authorList>
            <person name="Zhang B."/>
        </authorList>
    </citation>
    <scope>NUCLEOTIDE SEQUENCE [LARGE SCALE GENOMIC DNA]</scope>
    <source>
        <strain evidence="5 6">Z022</strain>
    </source>
</reference>
<dbReference type="OrthoDB" id="4020134at2"/>
<dbReference type="AlphaFoldDB" id="A0A3G2JKW2"/>
<dbReference type="InterPro" id="IPR004107">
    <property type="entry name" value="Integrase_SAM-like_N"/>
</dbReference>
<evidence type="ECO:0000256" key="2">
    <source>
        <dbReference type="ARBA" id="ARBA00023172"/>
    </source>
</evidence>
<dbReference type="Proteomes" id="UP000268329">
    <property type="component" value="Chromosome"/>
</dbReference>
<dbReference type="PROSITE" id="PS51900">
    <property type="entry name" value="CB"/>
    <property type="match status" value="1"/>
</dbReference>
<dbReference type="PANTHER" id="PTHR30349">
    <property type="entry name" value="PHAGE INTEGRASE-RELATED"/>
    <property type="match status" value="1"/>
</dbReference>
<dbReference type="Pfam" id="PF02899">
    <property type="entry name" value="Phage_int_SAM_1"/>
    <property type="match status" value="1"/>
</dbReference>
<dbReference type="InterPro" id="IPR013762">
    <property type="entry name" value="Integrase-like_cat_sf"/>
</dbReference>
<name>A0A3G2JKW2_9ACTN</name>
<keyword evidence="6" id="KW-1185">Reference proteome</keyword>
<protein>
    <submittedName>
        <fullName evidence="5">Recombinase XerD</fullName>
    </submittedName>
</protein>
<accession>A0A3G2JKW2</accession>
<dbReference type="EMBL" id="CP033073">
    <property type="protein sequence ID" value="AYN40197.1"/>
    <property type="molecule type" value="Genomic_DNA"/>
</dbReference>
<dbReference type="Gene3D" id="1.10.443.10">
    <property type="entry name" value="Intergrase catalytic core"/>
    <property type="match status" value="1"/>
</dbReference>
<keyword evidence="1 3" id="KW-0238">DNA-binding</keyword>
<evidence type="ECO:0000256" key="1">
    <source>
        <dbReference type="ARBA" id="ARBA00023125"/>
    </source>
</evidence>
<evidence type="ECO:0000313" key="6">
    <source>
        <dbReference type="Proteomes" id="UP000268329"/>
    </source>
</evidence>
<sequence>MDHFFVSPSKVRRFYEAPAGVDPDFDAEAYVRRPGAVKEGTPFYLDSDMRPLEPLCSFFLELSKTLKAKSLQDYGYDAMDVVEFLAELDPPADLLSATEEDLVAYREDCTEYREKPDEPATWKRRRATINRFYDWATDPRTKLLEERPYYRRPNGRDVLSWGAVSELDVRHLTYRQWRFLKQVGLRGYLPDGRLDPAFRCRTPLRNSVAPELAITTGMRSREFSSLLDIEVGPPRRDASPAEVALRATAKRGWPRTAAVQDPTLRELDLYRRTERAAMVRASAKSLYKARAELFVVDDIDLRKMELKGVLHGRRRTFKVAGMPAEIRRIAVTEGDRGLEAMALFLGRGGRMLSKQRWGQIFDEAHLRALRLSEEYKSEVVMPARLRIHDTRHTFAIYMLHVLTHLLLREEAERYLAGDHSAFFTDHLSRNPLLILQRILGHQSPKTTLRYLTYIRDTNALVTKAIAEWNDRESTYADYASALADREVA</sequence>
<gene>
    <name evidence="5" type="ORF">D9753_16160</name>
</gene>